<keyword evidence="4" id="KW-0418">Kinase</keyword>
<organism evidence="7 10">
    <name type="scientific">Priapulus caudatus</name>
    <name type="common">Priapulid worm</name>
    <dbReference type="NCBI Taxonomy" id="37621"/>
    <lineage>
        <taxon>Eukaryota</taxon>
        <taxon>Metazoa</taxon>
        <taxon>Ecdysozoa</taxon>
        <taxon>Scalidophora</taxon>
        <taxon>Priapulida</taxon>
        <taxon>Priapulimorpha</taxon>
        <taxon>Priapulimorphida</taxon>
        <taxon>Priapulidae</taxon>
        <taxon>Priapulus</taxon>
    </lineage>
</organism>
<dbReference type="RefSeq" id="XP_014678474.1">
    <property type="nucleotide sequence ID" value="XM_014822988.1"/>
</dbReference>
<sequence>MLQVEDDDDENSMLHAVLALAHYAHDLTKGKLILTDLQGVGKLLTDIEIATDEMVGEDGSLLFAAGNCSKVAIANFEMTHKCNEICTEIGLKGMMCKPQSETDVGNVDSQMNNMKIAIFQTIQQGLLWIRKHKNELKGTVSVPRPRHSQILALCAHNINSEVDIDRELADITAFSFNNRCDMERFLKEMHDDAMFALNVILKPDEPVKN</sequence>
<keyword evidence="3" id="KW-0547">Nucleotide-binding</keyword>
<proteinExistence type="predicted"/>
<keyword evidence="2" id="KW-0808">Transferase</keyword>
<dbReference type="InterPro" id="IPR011009">
    <property type="entry name" value="Kinase-like_dom_sf"/>
</dbReference>
<accession>A0ABM1F203</accession>
<evidence type="ECO:0000256" key="4">
    <source>
        <dbReference type="ARBA" id="ARBA00022777"/>
    </source>
</evidence>
<keyword evidence="1" id="KW-0723">Serine/threonine-protein kinase</keyword>
<dbReference type="Pfam" id="PF02816">
    <property type="entry name" value="Alpha_kinase"/>
    <property type="match status" value="1"/>
</dbReference>
<dbReference type="InterPro" id="IPR004166">
    <property type="entry name" value="a-kinase_dom"/>
</dbReference>
<feature type="domain" description="Alpha-type protein kinase" evidence="6">
    <location>
        <begin position="1"/>
        <end position="94"/>
    </location>
</feature>
<dbReference type="RefSeq" id="XP_014678472.1">
    <property type="nucleotide sequence ID" value="XM_014822986.1"/>
</dbReference>
<evidence type="ECO:0000313" key="8">
    <source>
        <dbReference type="RefSeq" id="XP_014678472.1"/>
    </source>
</evidence>
<protein>
    <submittedName>
        <fullName evidence="8 9">Uncharacterized protein LOC106818266 isoform X1</fullName>
    </submittedName>
</protein>
<evidence type="ECO:0000313" key="10">
    <source>
        <dbReference type="RefSeq" id="XP_014678474.1"/>
    </source>
</evidence>
<keyword evidence="5" id="KW-0067">ATP-binding</keyword>
<evidence type="ECO:0000256" key="1">
    <source>
        <dbReference type="ARBA" id="ARBA00022527"/>
    </source>
</evidence>
<reference evidence="8 9" key="1">
    <citation type="submission" date="2025-05" db="UniProtKB">
        <authorList>
            <consortium name="RefSeq"/>
        </authorList>
    </citation>
    <scope>IDENTIFICATION</scope>
</reference>
<evidence type="ECO:0000256" key="2">
    <source>
        <dbReference type="ARBA" id="ARBA00022679"/>
    </source>
</evidence>
<gene>
    <name evidence="8 9 10" type="primary">LOC106818266</name>
</gene>
<keyword evidence="7" id="KW-1185">Reference proteome</keyword>
<evidence type="ECO:0000259" key="6">
    <source>
        <dbReference type="PROSITE" id="PS51158"/>
    </source>
</evidence>
<evidence type="ECO:0000313" key="7">
    <source>
        <dbReference type="Proteomes" id="UP000695022"/>
    </source>
</evidence>
<dbReference type="RefSeq" id="XP_014678473.1">
    <property type="nucleotide sequence ID" value="XM_014822987.1"/>
</dbReference>
<evidence type="ECO:0000256" key="3">
    <source>
        <dbReference type="ARBA" id="ARBA00022741"/>
    </source>
</evidence>
<dbReference type="Gene3D" id="3.20.200.10">
    <property type="entry name" value="MHCK/EF2 kinase"/>
    <property type="match status" value="1"/>
</dbReference>
<name>A0ABM1F203_PRICU</name>
<dbReference type="PANTHER" id="PTHR45992">
    <property type="entry name" value="EUKARYOTIC ELONGATION FACTOR 2 KINASE-RELATED"/>
    <property type="match status" value="1"/>
</dbReference>
<dbReference type="GeneID" id="106818266"/>
<dbReference type="Proteomes" id="UP000695022">
    <property type="component" value="Unplaced"/>
</dbReference>
<evidence type="ECO:0000313" key="9">
    <source>
        <dbReference type="RefSeq" id="XP_014678473.1"/>
    </source>
</evidence>
<dbReference type="InterPro" id="IPR051852">
    <property type="entry name" value="Alpha-type_PK"/>
</dbReference>
<dbReference type="SUPFAM" id="SSF56112">
    <property type="entry name" value="Protein kinase-like (PK-like)"/>
    <property type="match status" value="1"/>
</dbReference>
<dbReference type="PROSITE" id="PS51158">
    <property type="entry name" value="ALPHA_KINASE"/>
    <property type="match status" value="1"/>
</dbReference>
<dbReference type="PANTHER" id="PTHR45992:SF2">
    <property type="entry name" value="EUKARYOTIC ELONGATION FACTOR 2 KINASE"/>
    <property type="match status" value="1"/>
</dbReference>
<evidence type="ECO:0000256" key="5">
    <source>
        <dbReference type="ARBA" id="ARBA00022840"/>
    </source>
</evidence>